<comment type="caution">
    <text evidence="5">The sequence shown here is derived from an EMBL/GenBank/DDBJ whole genome shotgun (WGS) entry which is preliminary data.</text>
</comment>
<gene>
    <name evidence="5" type="ORF">FWILDA_LOCUS1944</name>
</gene>
<dbReference type="SUPFAM" id="SSF50044">
    <property type="entry name" value="SH3-domain"/>
    <property type="match status" value="1"/>
</dbReference>
<organism evidence="5 6">
    <name type="scientific">Funneliformis geosporum</name>
    <dbReference type="NCBI Taxonomy" id="1117311"/>
    <lineage>
        <taxon>Eukaryota</taxon>
        <taxon>Fungi</taxon>
        <taxon>Fungi incertae sedis</taxon>
        <taxon>Mucoromycota</taxon>
        <taxon>Glomeromycotina</taxon>
        <taxon>Glomeromycetes</taxon>
        <taxon>Glomerales</taxon>
        <taxon>Glomeraceae</taxon>
        <taxon>Funneliformis</taxon>
    </lineage>
</organism>
<feature type="domain" description="SH3" evidence="4">
    <location>
        <begin position="282"/>
        <end position="343"/>
    </location>
</feature>
<feature type="compositionally biased region" description="Polar residues" evidence="3">
    <location>
        <begin position="89"/>
        <end position="100"/>
    </location>
</feature>
<dbReference type="SMART" id="SM00326">
    <property type="entry name" value="SH3"/>
    <property type="match status" value="1"/>
</dbReference>
<dbReference type="AlphaFoldDB" id="A0A9W4SDP6"/>
<evidence type="ECO:0000313" key="5">
    <source>
        <dbReference type="EMBL" id="CAI2165183.1"/>
    </source>
</evidence>
<evidence type="ECO:0000256" key="2">
    <source>
        <dbReference type="PROSITE-ProRule" id="PRU00192"/>
    </source>
</evidence>
<reference evidence="5" key="1">
    <citation type="submission" date="2022-08" db="EMBL/GenBank/DDBJ databases">
        <authorList>
            <person name="Kallberg Y."/>
            <person name="Tangrot J."/>
            <person name="Rosling A."/>
        </authorList>
    </citation>
    <scope>NUCLEOTIDE SEQUENCE</scope>
    <source>
        <strain evidence="5">Wild A</strain>
    </source>
</reference>
<dbReference type="InterPro" id="IPR001452">
    <property type="entry name" value="SH3_domain"/>
</dbReference>
<feature type="region of interest" description="Disordered" evidence="3">
    <location>
        <begin position="71"/>
        <end position="174"/>
    </location>
</feature>
<keyword evidence="6" id="KW-1185">Reference proteome</keyword>
<evidence type="ECO:0000259" key="4">
    <source>
        <dbReference type="PROSITE" id="PS50002"/>
    </source>
</evidence>
<dbReference type="InterPro" id="IPR050670">
    <property type="entry name" value="STAM"/>
</dbReference>
<name>A0A9W4SDP6_9GLOM</name>
<feature type="compositionally biased region" description="Pro residues" evidence="3">
    <location>
        <begin position="77"/>
        <end position="86"/>
    </location>
</feature>
<feature type="compositionally biased region" description="Polar residues" evidence="3">
    <location>
        <begin position="382"/>
        <end position="394"/>
    </location>
</feature>
<dbReference type="PRINTS" id="PR00452">
    <property type="entry name" value="SH3DOMAIN"/>
</dbReference>
<dbReference type="PROSITE" id="PS50002">
    <property type="entry name" value="SH3"/>
    <property type="match status" value="1"/>
</dbReference>
<dbReference type="Pfam" id="PF00018">
    <property type="entry name" value="SH3_1"/>
    <property type="match status" value="1"/>
</dbReference>
<dbReference type="Gene3D" id="2.30.30.40">
    <property type="entry name" value="SH3 Domains"/>
    <property type="match status" value="1"/>
</dbReference>
<evidence type="ECO:0000313" key="6">
    <source>
        <dbReference type="Proteomes" id="UP001153678"/>
    </source>
</evidence>
<dbReference type="InterPro" id="IPR036028">
    <property type="entry name" value="SH3-like_dom_sf"/>
</dbReference>
<dbReference type="PANTHER" id="PTHR45929:SF7">
    <property type="entry name" value="LAS SEVENTEEN-BINDING PROTEIN 1"/>
    <property type="match status" value="1"/>
</dbReference>
<sequence>MYANNPTRMDTSYTSVTPSMKTSVISKVSGNEPYVSHIVQNVTRDLEFLRQQGCISSIVFDEIVERLPKPIVHTAPHTPPPAPSPSSPVRSETSEVSVKSDTSKKHDSNTSIPQRPLSASSQISQEQPMHPSVQQKIEEENEIQRQSQQISAQRRSITPLRETPPLLSTPPPLPHLMQNQEVGIADQSQIEYQSIMSRPDLPSRVPGFQQVCPQSQHSSTASLISNTGAIIATRPLPFPPNASNSSSPCPQPLPAFNSKQEEAEYEKSMNRKPKRESVLPAYSISLVEALWDFRGVDNGDLSFRKGDIIEVVEYVNMDWWKGRVRGTDKIGIFPKIYTRVLPGQVANNTVPEQPMVSNIYYSQRPNNMSTYSSQPIRPAFQPSLSSTQNISNQTPSGSQHSPSLQQPPPPNTRQIQNFTTYQQHPQSAYSNNSSSQFNYGNTRNSATSLASQQAYYP</sequence>
<accession>A0A9W4SDP6</accession>
<feature type="compositionally biased region" description="Polar residues" evidence="3">
    <location>
        <begin position="109"/>
        <end position="135"/>
    </location>
</feature>
<evidence type="ECO:0000256" key="3">
    <source>
        <dbReference type="SAM" id="MobiDB-lite"/>
    </source>
</evidence>
<protein>
    <submittedName>
        <fullName evidence="5">18217_t:CDS:1</fullName>
    </submittedName>
</protein>
<feature type="compositionally biased region" description="Polar residues" evidence="3">
    <location>
        <begin position="412"/>
        <end position="457"/>
    </location>
</feature>
<feature type="compositionally biased region" description="Basic and acidic residues" evidence="3">
    <location>
        <begin position="259"/>
        <end position="269"/>
    </location>
</feature>
<dbReference type="Proteomes" id="UP001153678">
    <property type="component" value="Unassembled WGS sequence"/>
</dbReference>
<feature type="compositionally biased region" description="Low complexity" evidence="3">
    <location>
        <begin position="144"/>
        <end position="166"/>
    </location>
</feature>
<feature type="region of interest" description="Disordered" evidence="3">
    <location>
        <begin position="367"/>
        <end position="457"/>
    </location>
</feature>
<evidence type="ECO:0000256" key="1">
    <source>
        <dbReference type="ARBA" id="ARBA00022443"/>
    </source>
</evidence>
<dbReference type="EMBL" id="CAMKVN010000203">
    <property type="protein sequence ID" value="CAI2165183.1"/>
    <property type="molecule type" value="Genomic_DNA"/>
</dbReference>
<feature type="region of interest" description="Disordered" evidence="3">
    <location>
        <begin position="238"/>
        <end position="272"/>
    </location>
</feature>
<proteinExistence type="predicted"/>
<keyword evidence="1 2" id="KW-0728">SH3 domain</keyword>
<dbReference type="OrthoDB" id="10255964at2759"/>
<feature type="compositionally biased region" description="Low complexity" evidence="3">
    <location>
        <begin position="395"/>
        <end position="404"/>
    </location>
</feature>
<dbReference type="PANTHER" id="PTHR45929">
    <property type="entry name" value="JAK PATHWAY SIGNAL TRANSDUCTION ADAPTOR MOLECULE"/>
    <property type="match status" value="1"/>
</dbReference>